<organism evidence="1 2">
    <name type="scientific">Erwinia phage vB_EamM_Simmy50</name>
    <dbReference type="NCBI Taxonomy" id="1815988"/>
    <lineage>
        <taxon>Viruses</taxon>
        <taxon>Duplodnaviria</taxon>
        <taxon>Heunggongvirae</taxon>
        <taxon>Uroviricota</taxon>
        <taxon>Caudoviricetes</taxon>
        <taxon>Chimalliviridae</taxon>
        <taxon>Agricanvirus</taxon>
        <taxon>Agricanvirus simmy50</taxon>
    </lineage>
</organism>
<keyword evidence="2" id="KW-1185">Reference proteome</keyword>
<evidence type="ECO:0000313" key="2">
    <source>
        <dbReference type="Proteomes" id="UP000222975"/>
    </source>
</evidence>
<evidence type="ECO:0000313" key="1">
    <source>
        <dbReference type="EMBL" id="ANH51613.1"/>
    </source>
</evidence>
<gene>
    <name evidence="1" type="ORF">SIMMY50_151</name>
</gene>
<dbReference type="EMBL" id="KU886223">
    <property type="protein sequence ID" value="ANH51613.1"/>
    <property type="molecule type" value="Genomic_DNA"/>
</dbReference>
<sequence>MTTLFAGAPTKLPMMDLSAIIDPDKDIESRLKRKLLLTFVCHCRRPRASADELNRTHALCEDSADVEQCLDYISRMGPEFSEAYDGVDLECVMDIIGRTPEWLRYGSAIEMWTDLKQL</sequence>
<reference evidence="2" key="1">
    <citation type="submission" date="2016-03" db="EMBL/GenBank/DDBJ databases">
        <authorList>
            <person name="Sharma R."/>
            <person name="Simister A.R."/>
            <person name="Berg J.A."/>
            <person name="Jensen G.L."/>
            <person name="Keele B.R."/>
            <person name="Ward M.E.H."/>
            <person name="Breakwell D.P."/>
            <person name="Hope S."/>
            <person name="Grose J.H."/>
        </authorList>
    </citation>
    <scope>NUCLEOTIDE SEQUENCE [LARGE SCALE GENOMIC DNA]</scope>
</reference>
<accession>A0A173GDI4</accession>
<protein>
    <submittedName>
        <fullName evidence="1">Uncharacterized protein</fullName>
    </submittedName>
</protein>
<proteinExistence type="predicted"/>
<dbReference type="Proteomes" id="UP000222975">
    <property type="component" value="Segment"/>
</dbReference>
<name>A0A173GDI4_9CAUD</name>